<evidence type="ECO:0000313" key="2">
    <source>
        <dbReference type="EMBL" id="MET6996223.1"/>
    </source>
</evidence>
<dbReference type="Proteomes" id="UP001549749">
    <property type="component" value="Unassembled WGS sequence"/>
</dbReference>
<sequence length="361" mass="40240">MMLKYNILFLLLLPMAVLADKGDTEFKKTIEKNFTVNNGATLDILNKYGKIVLRTWSKNEVKATIVITGYGKSTSEAEDIAGMVDVESINSPGAVRLATSYNPRSGSKWLFSWGNKKDSKDYVKIDYEVYVPQSLSKLIVENQFGDVIADKLPFAADMRLNYCFYDIREISGALMMNINYCQKGKIGKAGKVVLKAGYSSMNSDRIDELVVRSNYSDYDIKSVGKIEVQSNYDNYRINDAGKVFSRSNYTDFKINELQGEVNMTLTYGNADIRALTTGFTGADFRLTYSDIKLGVPQRQALQLDAVLSYGDLRLGGLELKNKNTIKKNTQLIMTGVTENGNEQSPVIRVQGSYSSVGLKSL</sequence>
<feature type="chain" id="PRO_5046711083" description="Adhesin domain-containing protein" evidence="1">
    <location>
        <begin position="20"/>
        <end position="361"/>
    </location>
</feature>
<evidence type="ECO:0000256" key="1">
    <source>
        <dbReference type="SAM" id="SignalP"/>
    </source>
</evidence>
<dbReference type="EMBL" id="JBEXAC010000001">
    <property type="protein sequence ID" value="MET6996223.1"/>
    <property type="molecule type" value="Genomic_DNA"/>
</dbReference>
<keyword evidence="1" id="KW-0732">Signal</keyword>
<reference evidence="2 3" key="1">
    <citation type="submission" date="2024-06" db="EMBL/GenBank/DDBJ databases">
        <title>Chitinophaga defluvii sp. nov., isolated from municipal sewage.</title>
        <authorList>
            <person name="Zhang L."/>
        </authorList>
    </citation>
    <scope>NUCLEOTIDE SEQUENCE [LARGE SCALE GENOMIC DNA]</scope>
    <source>
        <strain evidence="2 3">H8</strain>
    </source>
</reference>
<organism evidence="2 3">
    <name type="scientific">Chitinophaga defluvii</name>
    <dbReference type="NCBI Taxonomy" id="3163343"/>
    <lineage>
        <taxon>Bacteria</taxon>
        <taxon>Pseudomonadati</taxon>
        <taxon>Bacteroidota</taxon>
        <taxon>Chitinophagia</taxon>
        <taxon>Chitinophagales</taxon>
        <taxon>Chitinophagaceae</taxon>
        <taxon>Chitinophaga</taxon>
    </lineage>
</organism>
<protein>
    <recommendedName>
        <fullName evidence="4">Adhesin domain-containing protein</fullName>
    </recommendedName>
</protein>
<name>A0ABV2SZL3_9BACT</name>
<comment type="caution">
    <text evidence="2">The sequence shown here is derived from an EMBL/GenBank/DDBJ whole genome shotgun (WGS) entry which is preliminary data.</text>
</comment>
<proteinExistence type="predicted"/>
<evidence type="ECO:0000313" key="3">
    <source>
        <dbReference type="Proteomes" id="UP001549749"/>
    </source>
</evidence>
<gene>
    <name evidence="2" type="ORF">ABR189_02535</name>
</gene>
<accession>A0ABV2SZL3</accession>
<feature type="signal peptide" evidence="1">
    <location>
        <begin position="1"/>
        <end position="19"/>
    </location>
</feature>
<keyword evidence="3" id="KW-1185">Reference proteome</keyword>
<evidence type="ECO:0008006" key="4">
    <source>
        <dbReference type="Google" id="ProtNLM"/>
    </source>
</evidence>
<dbReference type="RefSeq" id="WP_354658870.1">
    <property type="nucleotide sequence ID" value="NZ_JBEXAC010000001.1"/>
</dbReference>